<dbReference type="Proteomes" id="UP001596096">
    <property type="component" value="Unassembled WGS sequence"/>
</dbReference>
<evidence type="ECO:0000313" key="1">
    <source>
        <dbReference type="EMBL" id="MFC5821796.1"/>
    </source>
</evidence>
<proteinExistence type="predicted"/>
<sequence length="54" mass="5350">MTGPLLQVPGDAVGSAGARATDAAAAVDGAIAVPVSQVSWTSVQHITADVPERH</sequence>
<organism evidence="1 2">
    <name type="scientific">Nonomuraea harbinensis</name>
    <dbReference type="NCBI Taxonomy" id="1286938"/>
    <lineage>
        <taxon>Bacteria</taxon>
        <taxon>Bacillati</taxon>
        <taxon>Actinomycetota</taxon>
        <taxon>Actinomycetes</taxon>
        <taxon>Streptosporangiales</taxon>
        <taxon>Streptosporangiaceae</taxon>
        <taxon>Nonomuraea</taxon>
    </lineage>
</organism>
<reference evidence="2" key="1">
    <citation type="journal article" date="2019" name="Int. J. Syst. Evol. Microbiol.">
        <title>The Global Catalogue of Microorganisms (GCM) 10K type strain sequencing project: providing services to taxonomists for standard genome sequencing and annotation.</title>
        <authorList>
            <consortium name="The Broad Institute Genomics Platform"/>
            <consortium name="The Broad Institute Genome Sequencing Center for Infectious Disease"/>
            <person name="Wu L."/>
            <person name="Ma J."/>
        </authorList>
    </citation>
    <scope>NUCLEOTIDE SEQUENCE [LARGE SCALE GENOMIC DNA]</scope>
    <source>
        <strain evidence="2">CGMCC 4.7106</strain>
    </source>
</reference>
<protein>
    <submittedName>
        <fullName evidence="1">Uncharacterized protein</fullName>
    </submittedName>
</protein>
<comment type="caution">
    <text evidence="1">The sequence shown here is derived from an EMBL/GenBank/DDBJ whole genome shotgun (WGS) entry which is preliminary data.</text>
</comment>
<dbReference type="EMBL" id="JBHSNW010000039">
    <property type="protein sequence ID" value="MFC5821796.1"/>
    <property type="molecule type" value="Genomic_DNA"/>
</dbReference>
<gene>
    <name evidence="1" type="ORF">ACFPUY_42505</name>
</gene>
<accession>A0ABW1CAM6</accession>
<evidence type="ECO:0000313" key="2">
    <source>
        <dbReference type="Proteomes" id="UP001596096"/>
    </source>
</evidence>
<name>A0ABW1CAM6_9ACTN</name>
<keyword evidence="2" id="KW-1185">Reference proteome</keyword>
<dbReference type="RefSeq" id="WP_187281277.1">
    <property type="nucleotide sequence ID" value="NZ_JAHKRN010000059.1"/>
</dbReference>